<feature type="non-terminal residue" evidence="1">
    <location>
        <position position="1"/>
    </location>
</feature>
<feature type="non-terminal residue" evidence="1">
    <location>
        <position position="46"/>
    </location>
</feature>
<evidence type="ECO:0000313" key="1">
    <source>
        <dbReference type="EMBL" id="CAF4534227.1"/>
    </source>
</evidence>
<gene>
    <name evidence="1" type="ORF">SRO942_LOCUS46319</name>
</gene>
<organism evidence="1 2">
    <name type="scientific">Didymodactylos carnosus</name>
    <dbReference type="NCBI Taxonomy" id="1234261"/>
    <lineage>
        <taxon>Eukaryota</taxon>
        <taxon>Metazoa</taxon>
        <taxon>Spiralia</taxon>
        <taxon>Gnathifera</taxon>
        <taxon>Rotifera</taxon>
        <taxon>Eurotatoria</taxon>
        <taxon>Bdelloidea</taxon>
        <taxon>Philodinida</taxon>
        <taxon>Philodinidae</taxon>
        <taxon>Didymodactylos</taxon>
    </lineage>
</organism>
<name>A0A8S2Y7W9_9BILA</name>
<dbReference type="Proteomes" id="UP000681722">
    <property type="component" value="Unassembled WGS sequence"/>
</dbReference>
<reference evidence="1" key="1">
    <citation type="submission" date="2021-02" db="EMBL/GenBank/DDBJ databases">
        <authorList>
            <person name="Nowell W R."/>
        </authorList>
    </citation>
    <scope>NUCLEOTIDE SEQUENCE</scope>
</reference>
<dbReference type="AlphaFoldDB" id="A0A8S2Y7W9"/>
<comment type="caution">
    <text evidence="1">The sequence shown here is derived from an EMBL/GenBank/DDBJ whole genome shotgun (WGS) entry which is preliminary data.</text>
</comment>
<accession>A0A8S2Y7W9</accession>
<protein>
    <submittedName>
        <fullName evidence="1">Uncharacterized protein</fullName>
    </submittedName>
</protein>
<dbReference type="EMBL" id="CAJOBC010112236">
    <property type="protein sequence ID" value="CAF4534227.1"/>
    <property type="molecule type" value="Genomic_DNA"/>
</dbReference>
<sequence>VVDQIELLITQALGTPVNELARAPVKIYFVNVGILGLRGYSGINCV</sequence>
<proteinExistence type="predicted"/>
<evidence type="ECO:0000313" key="2">
    <source>
        <dbReference type="Proteomes" id="UP000681722"/>
    </source>
</evidence>